<dbReference type="EMBL" id="PFVJ01000033">
    <property type="protein sequence ID" value="PJA89956.1"/>
    <property type="molecule type" value="Genomic_DNA"/>
</dbReference>
<name>A0A2M7Z725_9BACT</name>
<dbReference type="AlphaFoldDB" id="A0A2M7Z725"/>
<dbReference type="PROSITE" id="PS01306">
    <property type="entry name" value="UPF0054"/>
    <property type="match status" value="1"/>
</dbReference>
<comment type="similarity">
    <text evidence="1 7">Belongs to the endoribonuclease YbeY family.</text>
</comment>
<feature type="binding site" evidence="7">
    <location>
        <position position="121"/>
    </location>
    <ligand>
        <name>Zn(2+)</name>
        <dbReference type="ChEBI" id="CHEBI:29105"/>
        <note>catalytic</note>
    </ligand>
</feature>
<keyword evidence="7" id="KW-0963">Cytoplasm</keyword>
<keyword evidence="2 7" id="KW-0540">Nuclease</keyword>
<organism evidence="8 9">
    <name type="scientific">Candidatus Magasanikbacteria bacterium CG_4_9_14_3_um_filter_32_9</name>
    <dbReference type="NCBI Taxonomy" id="1974644"/>
    <lineage>
        <taxon>Bacteria</taxon>
        <taxon>Candidatus Magasanikiibacteriota</taxon>
    </lineage>
</organism>
<comment type="function">
    <text evidence="7">Single strand-specific metallo-endoribonuclease involved in late-stage 70S ribosome quality control and in maturation of the 3' terminus of the 16S rRNA.</text>
</comment>
<accession>A0A2M7Z725</accession>
<comment type="caution">
    <text evidence="8">The sequence shown here is derived from an EMBL/GenBank/DDBJ whole genome shotgun (WGS) entry which is preliminary data.</text>
</comment>
<comment type="cofactor">
    <cofactor evidence="7">
        <name>Zn(2+)</name>
        <dbReference type="ChEBI" id="CHEBI:29105"/>
    </cofactor>
    <text evidence="7">Binds 1 zinc ion.</text>
</comment>
<dbReference type="Gene3D" id="3.40.390.30">
    <property type="entry name" value="Metalloproteases ('zincins'), catalytic domain"/>
    <property type="match status" value="1"/>
</dbReference>
<dbReference type="PANTHER" id="PTHR46986:SF1">
    <property type="entry name" value="ENDORIBONUCLEASE YBEY, CHLOROPLASTIC"/>
    <property type="match status" value="1"/>
</dbReference>
<comment type="subcellular location">
    <subcellularLocation>
        <location evidence="7">Cytoplasm</location>
    </subcellularLocation>
</comment>
<feature type="binding site" evidence="7">
    <location>
        <position position="115"/>
    </location>
    <ligand>
        <name>Zn(2+)</name>
        <dbReference type="ChEBI" id="CHEBI:29105"/>
        <note>catalytic</note>
    </ligand>
</feature>
<evidence type="ECO:0000313" key="8">
    <source>
        <dbReference type="EMBL" id="PJA89956.1"/>
    </source>
</evidence>
<proteinExistence type="inferred from homology"/>
<evidence type="ECO:0000256" key="3">
    <source>
        <dbReference type="ARBA" id="ARBA00022723"/>
    </source>
</evidence>
<evidence type="ECO:0000256" key="4">
    <source>
        <dbReference type="ARBA" id="ARBA00022759"/>
    </source>
</evidence>
<dbReference type="GO" id="GO:0005737">
    <property type="term" value="C:cytoplasm"/>
    <property type="evidence" value="ECO:0007669"/>
    <property type="project" value="UniProtKB-SubCell"/>
</dbReference>
<keyword evidence="7" id="KW-0698">rRNA processing</keyword>
<evidence type="ECO:0000256" key="6">
    <source>
        <dbReference type="ARBA" id="ARBA00022833"/>
    </source>
</evidence>
<protein>
    <recommendedName>
        <fullName evidence="7">Endoribonuclease YbeY</fullName>
        <ecNumber evidence="7">3.1.-.-</ecNumber>
    </recommendedName>
</protein>
<reference evidence="9" key="1">
    <citation type="submission" date="2017-09" db="EMBL/GenBank/DDBJ databases">
        <title>Depth-based differentiation of microbial function through sediment-hosted aquifers and enrichment of novel symbionts in the deep terrestrial subsurface.</title>
        <authorList>
            <person name="Probst A.J."/>
            <person name="Ladd B."/>
            <person name="Jarett J.K."/>
            <person name="Geller-Mcgrath D.E."/>
            <person name="Sieber C.M.K."/>
            <person name="Emerson J.B."/>
            <person name="Anantharaman K."/>
            <person name="Thomas B.C."/>
            <person name="Malmstrom R."/>
            <person name="Stieglmeier M."/>
            <person name="Klingl A."/>
            <person name="Woyke T."/>
            <person name="Ryan C.M."/>
            <person name="Banfield J.F."/>
        </authorList>
    </citation>
    <scope>NUCLEOTIDE SEQUENCE [LARGE SCALE GENOMIC DNA]</scope>
</reference>
<gene>
    <name evidence="7 8" type="primary">ybeY</name>
    <name evidence="8" type="ORF">CO137_01500</name>
</gene>
<keyword evidence="5 7" id="KW-0378">Hydrolase</keyword>
<dbReference type="InterPro" id="IPR002036">
    <property type="entry name" value="YbeY"/>
</dbReference>
<evidence type="ECO:0000256" key="2">
    <source>
        <dbReference type="ARBA" id="ARBA00022722"/>
    </source>
</evidence>
<dbReference type="PANTHER" id="PTHR46986">
    <property type="entry name" value="ENDORIBONUCLEASE YBEY, CHLOROPLASTIC"/>
    <property type="match status" value="1"/>
</dbReference>
<feature type="binding site" evidence="7">
    <location>
        <position position="111"/>
    </location>
    <ligand>
        <name>Zn(2+)</name>
        <dbReference type="ChEBI" id="CHEBI:29105"/>
        <note>catalytic</note>
    </ligand>
</feature>
<evidence type="ECO:0000256" key="7">
    <source>
        <dbReference type="HAMAP-Rule" id="MF_00009"/>
    </source>
</evidence>
<dbReference type="InterPro" id="IPR023091">
    <property type="entry name" value="MetalPrtase_cat_dom_sf_prd"/>
</dbReference>
<dbReference type="GO" id="GO:0004521">
    <property type="term" value="F:RNA endonuclease activity"/>
    <property type="evidence" value="ECO:0007669"/>
    <property type="project" value="UniProtKB-UniRule"/>
</dbReference>
<evidence type="ECO:0000256" key="5">
    <source>
        <dbReference type="ARBA" id="ARBA00022801"/>
    </source>
</evidence>
<dbReference type="SUPFAM" id="SSF55486">
    <property type="entry name" value="Metalloproteases ('zincins'), catalytic domain"/>
    <property type="match status" value="1"/>
</dbReference>
<dbReference type="HAMAP" id="MF_00009">
    <property type="entry name" value="Endoribonucl_YbeY"/>
    <property type="match status" value="1"/>
</dbReference>
<dbReference type="EC" id="3.1.-.-" evidence="7"/>
<dbReference type="GO" id="GO:0008270">
    <property type="term" value="F:zinc ion binding"/>
    <property type="evidence" value="ECO:0007669"/>
    <property type="project" value="UniProtKB-UniRule"/>
</dbReference>
<dbReference type="Proteomes" id="UP000230843">
    <property type="component" value="Unassembled WGS sequence"/>
</dbReference>
<keyword evidence="6 7" id="KW-0862">Zinc</keyword>
<evidence type="ECO:0000256" key="1">
    <source>
        <dbReference type="ARBA" id="ARBA00010875"/>
    </source>
</evidence>
<keyword evidence="7" id="KW-0690">Ribosome biogenesis</keyword>
<dbReference type="GO" id="GO:0006364">
    <property type="term" value="P:rRNA processing"/>
    <property type="evidence" value="ECO:0007669"/>
    <property type="project" value="UniProtKB-UniRule"/>
</dbReference>
<evidence type="ECO:0000313" key="9">
    <source>
        <dbReference type="Proteomes" id="UP000230843"/>
    </source>
</evidence>
<dbReference type="InterPro" id="IPR020549">
    <property type="entry name" value="YbeY_CS"/>
</dbReference>
<dbReference type="Pfam" id="PF02130">
    <property type="entry name" value="YbeY"/>
    <property type="match status" value="1"/>
</dbReference>
<keyword evidence="3 7" id="KW-0479">Metal-binding</keyword>
<sequence length="142" mass="16302">MSTSFYKTVKKVGISEKDVLKTVQNTLSKLKVKNKDVSISFVGERLITSLNRKYRKKNKSTDVLSFSAQEGFGVEDDSDWGDIFICVPIVEKQAKKQKISFKEECLRMIIHGVLHLAGYDHITKKKEKEMFGLQEKILNKML</sequence>
<keyword evidence="4 7" id="KW-0255">Endonuclease</keyword>
<dbReference type="NCBIfam" id="TIGR00043">
    <property type="entry name" value="rRNA maturation RNase YbeY"/>
    <property type="match status" value="1"/>
</dbReference>
<dbReference type="GO" id="GO:0004222">
    <property type="term" value="F:metalloendopeptidase activity"/>
    <property type="evidence" value="ECO:0007669"/>
    <property type="project" value="InterPro"/>
</dbReference>